<dbReference type="InterPro" id="IPR017853">
    <property type="entry name" value="GH"/>
</dbReference>
<evidence type="ECO:0000313" key="8">
    <source>
        <dbReference type="EMBL" id="ATL48908.1"/>
    </source>
</evidence>
<evidence type="ECO:0000259" key="6">
    <source>
        <dbReference type="Pfam" id="PF02055"/>
    </source>
</evidence>
<dbReference type="GO" id="GO:0006680">
    <property type="term" value="P:glucosylceramide catabolic process"/>
    <property type="evidence" value="ECO:0007669"/>
    <property type="project" value="TreeGrafter"/>
</dbReference>
<keyword evidence="2 5" id="KW-0732">Signal</keyword>
<feature type="domain" description="Glycosyl hydrolase family 30 beta sandwich" evidence="7">
    <location>
        <begin position="436"/>
        <end position="487"/>
    </location>
</feature>
<dbReference type="InterPro" id="IPR001139">
    <property type="entry name" value="Glyco_hydro_30"/>
</dbReference>
<evidence type="ECO:0000256" key="4">
    <source>
        <dbReference type="RuleBase" id="RU361188"/>
    </source>
</evidence>
<feature type="signal peptide" evidence="5">
    <location>
        <begin position="1"/>
        <end position="19"/>
    </location>
</feature>
<dbReference type="InterPro" id="IPR033452">
    <property type="entry name" value="GH30_C"/>
</dbReference>
<dbReference type="RefSeq" id="WP_098195277.1">
    <property type="nucleotide sequence ID" value="NZ_CP023777.1"/>
</dbReference>
<dbReference type="AlphaFoldDB" id="A0A291QY89"/>
<dbReference type="Pfam" id="PF02055">
    <property type="entry name" value="Glyco_hydro_30"/>
    <property type="match status" value="1"/>
</dbReference>
<dbReference type="PANTHER" id="PTHR11069:SF23">
    <property type="entry name" value="LYSOSOMAL ACID GLUCOSYLCERAMIDASE"/>
    <property type="match status" value="1"/>
</dbReference>
<accession>A0A291QY89</accession>
<evidence type="ECO:0000313" key="9">
    <source>
        <dbReference type="Proteomes" id="UP000220133"/>
    </source>
</evidence>
<keyword evidence="9" id="KW-1185">Reference proteome</keyword>
<dbReference type="Gene3D" id="3.20.20.80">
    <property type="entry name" value="Glycosidases"/>
    <property type="match status" value="1"/>
</dbReference>
<dbReference type="EMBL" id="CP023777">
    <property type="protein sequence ID" value="ATL48908.1"/>
    <property type="molecule type" value="Genomic_DNA"/>
</dbReference>
<dbReference type="GO" id="GO:0016020">
    <property type="term" value="C:membrane"/>
    <property type="evidence" value="ECO:0007669"/>
    <property type="project" value="GOC"/>
</dbReference>
<organism evidence="8 9">
    <name type="scientific">Chitinophaga caeni</name>
    <dbReference type="NCBI Taxonomy" id="2029983"/>
    <lineage>
        <taxon>Bacteria</taxon>
        <taxon>Pseudomonadati</taxon>
        <taxon>Bacteroidota</taxon>
        <taxon>Chitinophagia</taxon>
        <taxon>Chitinophagales</taxon>
        <taxon>Chitinophagaceae</taxon>
        <taxon>Chitinophaga</taxon>
    </lineage>
</organism>
<reference evidence="8 9" key="1">
    <citation type="submission" date="2017-10" db="EMBL/GenBank/DDBJ databases">
        <title>Paenichitinophaga pekingensis gen. nov., sp. nov., isolated from activated sludge.</title>
        <authorList>
            <person name="Jin D."/>
            <person name="Kong X."/>
            <person name="Deng Y."/>
            <person name="Bai Z."/>
        </authorList>
    </citation>
    <scope>NUCLEOTIDE SEQUENCE [LARGE SCALE GENOMIC DNA]</scope>
    <source>
        <strain evidence="8 9">13</strain>
    </source>
</reference>
<dbReference type="Proteomes" id="UP000220133">
    <property type="component" value="Chromosome"/>
</dbReference>
<dbReference type="Gene3D" id="2.60.40.1180">
    <property type="entry name" value="Golgi alpha-mannosidase II"/>
    <property type="match status" value="1"/>
</dbReference>
<evidence type="ECO:0000259" key="7">
    <source>
        <dbReference type="Pfam" id="PF17189"/>
    </source>
</evidence>
<name>A0A291QY89_9BACT</name>
<evidence type="ECO:0000256" key="5">
    <source>
        <dbReference type="SAM" id="SignalP"/>
    </source>
</evidence>
<keyword evidence="3 4" id="KW-0378">Hydrolase</keyword>
<dbReference type="InterPro" id="IPR033453">
    <property type="entry name" value="Glyco_hydro_30_TIM-barrel"/>
</dbReference>
<dbReference type="OrthoDB" id="9806701at2"/>
<evidence type="ECO:0000256" key="3">
    <source>
        <dbReference type="ARBA" id="ARBA00022801"/>
    </source>
</evidence>
<keyword evidence="4" id="KW-0326">Glycosidase</keyword>
<dbReference type="SUPFAM" id="SSF51445">
    <property type="entry name" value="(Trans)glycosidases"/>
    <property type="match status" value="1"/>
</dbReference>
<feature type="domain" description="Glycosyl hydrolase family 30 TIM-barrel" evidence="6">
    <location>
        <begin position="71"/>
        <end position="364"/>
    </location>
</feature>
<proteinExistence type="inferred from homology"/>
<feature type="chain" id="PRO_5012855497" evidence="5">
    <location>
        <begin position="20"/>
        <end position="492"/>
    </location>
</feature>
<comment type="similarity">
    <text evidence="1 4">Belongs to the glycosyl hydrolase 30 family.</text>
</comment>
<dbReference type="GO" id="GO:0004348">
    <property type="term" value="F:glucosylceramidase activity"/>
    <property type="evidence" value="ECO:0007669"/>
    <property type="project" value="InterPro"/>
</dbReference>
<evidence type="ECO:0000256" key="1">
    <source>
        <dbReference type="ARBA" id="ARBA00005382"/>
    </source>
</evidence>
<protein>
    <submittedName>
        <fullName evidence="8">Glucosylceramidase</fullName>
    </submittedName>
</protein>
<evidence type="ECO:0000256" key="2">
    <source>
        <dbReference type="ARBA" id="ARBA00022729"/>
    </source>
</evidence>
<gene>
    <name evidence="8" type="ORF">COR50_18005</name>
</gene>
<dbReference type="Pfam" id="PF17189">
    <property type="entry name" value="Glyco_hydro_30C"/>
    <property type="match status" value="1"/>
</dbReference>
<dbReference type="KEGG" id="cbae:COR50_18005"/>
<dbReference type="InterPro" id="IPR013780">
    <property type="entry name" value="Glyco_hydro_b"/>
</dbReference>
<sequence>MKRSILLLMAVLFSIRVFSQEQQIKVSAWVTSADRTKLLQQQDGDLFLSNTLRAREMPIVIDDGQAFQQMDGFGYALTGGSAEHLIRMSAPARKKLLKEIFDTNNVSYLRLTIGASDLNSFVFSYDDLKDGETDVELKHFSLSQDLKDVIPIMKEILSIQPGIKIMASPWSAPAWMKTNGNVRGGALKKEYYGVYAQYFVKYIQAMQQHGIDIGAVTVQNEPLNSRNTPSMQWKYKEQLEFIRDHLGPAFAQANIKSKIILFDHNLDRIDYPLALLNDPKLAQYVDGSGFHNYGGDMGAMSIMHMARPDKNIYFTEQMVIERGGADAPLDIVSPVKRLVIGAGRNWSKNLILWNLAADFNNDPHTDNGGCGICQGALSIEGDKVQKNVAYYTIAHVSTFVPSGSWRIASTNTGDPTLTLTEDEEQAGIRRATIIHNTDVLPNVAFRRPDGKVVLVVANDTWNKHAFSIQYHGMYANLRLAPGSVGTFLIEQE</sequence>
<dbReference type="PANTHER" id="PTHR11069">
    <property type="entry name" value="GLUCOSYLCERAMIDASE"/>
    <property type="match status" value="1"/>
</dbReference>